<comment type="caution">
    <text evidence="1">The sequence shown here is derived from an EMBL/GenBank/DDBJ whole genome shotgun (WGS) entry which is preliminary data.</text>
</comment>
<protein>
    <submittedName>
        <fullName evidence="1">Basic secretory family protein</fullName>
    </submittedName>
</protein>
<dbReference type="InterPro" id="IPR007541">
    <property type="entry name" value="Uncharacterised_BSP"/>
</dbReference>
<evidence type="ECO:0000313" key="2">
    <source>
        <dbReference type="Proteomes" id="UP001205603"/>
    </source>
</evidence>
<organism evidence="1 2">
    <name type="scientific">Coprobacter tertius</name>
    <dbReference type="NCBI Taxonomy" id="2944915"/>
    <lineage>
        <taxon>Bacteria</taxon>
        <taxon>Pseudomonadati</taxon>
        <taxon>Bacteroidota</taxon>
        <taxon>Bacteroidia</taxon>
        <taxon>Bacteroidales</taxon>
        <taxon>Barnesiellaceae</taxon>
        <taxon>Coprobacter</taxon>
    </lineage>
</organism>
<proteinExistence type="predicted"/>
<reference evidence="1 2" key="1">
    <citation type="submission" date="2022-07" db="EMBL/GenBank/DDBJ databases">
        <title>Fecal culturing of patients with breast cancer.</title>
        <authorList>
            <person name="Teng N.M.Y."/>
            <person name="Kiu R."/>
            <person name="Evans R."/>
            <person name="Baker D.J."/>
            <person name="Zenner C."/>
            <person name="Robinson S.D."/>
            <person name="Hall L.J."/>
        </authorList>
    </citation>
    <scope>NUCLEOTIDE SEQUENCE [LARGE SCALE GENOMIC DNA]</scope>
    <source>
        <strain evidence="1 2">LH1063</strain>
    </source>
</reference>
<sequence length="249" mass="28531">MAKNKEKKDIHKPAPIEKQWRKYFVGNVDFRDVSPNTAGSEIYKHIIPDPSSYITENAKRVLQTLYFSPKDSIPKLETIIYTLKDYDGISAKSGSGKTIGIVYSTRWIEKSFANNDTAKLDYETRGVLYHELTHAYQLEPKGCGTYGDHGIYWAFIEGMADAVRVANGCFTAKDRPKGGTWTSGYRTTGFFLNWIAENKDKNFLRKFNRSALEVIPWSFEGAFKHIFGDNEKYTVENLWNEYQKAMGDI</sequence>
<dbReference type="Proteomes" id="UP001205603">
    <property type="component" value="Unassembled WGS sequence"/>
</dbReference>
<gene>
    <name evidence="1" type="ORF">NMU02_05295</name>
</gene>
<accession>A0ABT1MI14</accession>
<dbReference type="PANTHER" id="PTHR33321:SF12">
    <property type="entry name" value="PLANT BASIC SECRETORY PROTEIN (BSP) FAMILY PROTEIN"/>
    <property type="match status" value="1"/>
</dbReference>
<evidence type="ECO:0000313" key="1">
    <source>
        <dbReference type="EMBL" id="MCP9611501.1"/>
    </source>
</evidence>
<name>A0ABT1MI14_9BACT</name>
<dbReference type="Pfam" id="PF04450">
    <property type="entry name" value="BSP"/>
    <property type="match status" value="1"/>
</dbReference>
<dbReference type="EMBL" id="JANDHW010000004">
    <property type="protein sequence ID" value="MCP9611501.1"/>
    <property type="molecule type" value="Genomic_DNA"/>
</dbReference>
<keyword evidence="2" id="KW-1185">Reference proteome</keyword>
<dbReference type="PANTHER" id="PTHR33321">
    <property type="match status" value="1"/>
</dbReference>